<evidence type="ECO:0000256" key="8">
    <source>
        <dbReference type="ARBA" id="ARBA00023157"/>
    </source>
</evidence>
<dbReference type="Gene3D" id="2.60.120.970">
    <property type="match status" value="1"/>
</dbReference>
<dbReference type="InterPro" id="IPR015615">
    <property type="entry name" value="TGF-beta-rel"/>
</dbReference>
<dbReference type="SMART" id="SM00204">
    <property type="entry name" value="TGFB"/>
    <property type="match status" value="1"/>
</dbReference>
<keyword evidence="8" id="KW-1015">Disulfide bond</keyword>
<feature type="domain" description="TGF-beta family profile" evidence="11">
    <location>
        <begin position="139"/>
        <end position="258"/>
    </location>
</feature>
<dbReference type="InterPro" id="IPR017948">
    <property type="entry name" value="TGFb_CS"/>
</dbReference>
<evidence type="ECO:0000313" key="12">
    <source>
        <dbReference type="EMBL" id="KAJ7384757.1"/>
    </source>
</evidence>
<dbReference type="FunFam" id="2.10.90.10:FF:000103">
    <property type="entry name" value="Bone morphogenetic protein 16"/>
    <property type="match status" value="1"/>
</dbReference>
<dbReference type="PANTHER" id="PTHR11848:SF263">
    <property type="entry name" value="PROTEIN DECAPENTAPLEGIC"/>
    <property type="match status" value="1"/>
</dbReference>
<proteinExistence type="inferred from homology"/>
<evidence type="ECO:0000256" key="10">
    <source>
        <dbReference type="RuleBase" id="RU000354"/>
    </source>
</evidence>
<dbReference type="PANTHER" id="PTHR11848">
    <property type="entry name" value="TGF-BETA FAMILY"/>
    <property type="match status" value="1"/>
</dbReference>
<dbReference type="Gene3D" id="2.10.90.10">
    <property type="entry name" value="Cystine-knot cytokines"/>
    <property type="match status" value="1"/>
</dbReference>
<dbReference type="EMBL" id="MU825885">
    <property type="protein sequence ID" value="KAJ7384757.1"/>
    <property type="molecule type" value="Genomic_DNA"/>
</dbReference>
<evidence type="ECO:0000256" key="3">
    <source>
        <dbReference type="ARBA" id="ARBA00022473"/>
    </source>
</evidence>
<comment type="similarity">
    <text evidence="2 10">Belongs to the TGF-beta family.</text>
</comment>
<evidence type="ECO:0000256" key="4">
    <source>
        <dbReference type="ARBA" id="ARBA00022525"/>
    </source>
</evidence>
<sequence>MEPLLRRCVFSQPGNLDSSRASLVVFNRKEPYQWNRPKGHKHRVNIYQVVLPGTAGQPAITRLIDTRTTAAQGTESFDIRPAVEHWALNRDENFGLEVHLVTNGDSPSVHVNTDDEATTDRKPHLVTFSHDGTQHVYRRRKRRNTGNRPITKASSYCQRLPLYVNFVEVGWNDWIVAPPGYHAFYCNGECPFPIADHLNTTNHAIVQTLMNSVNADLVPRACCVPTTLNPISMLFMNEHTKVVLKNYQDMEVDGCGCR</sequence>
<dbReference type="Proteomes" id="UP001163046">
    <property type="component" value="Unassembled WGS sequence"/>
</dbReference>
<dbReference type="GO" id="GO:0008083">
    <property type="term" value="F:growth factor activity"/>
    <property type="evidence" value="ECO:0007669"/>
    <property type="project" value="UniProtKB-KW"/>
</dbReference>
<evidence type="ECO:0000256" key="2">
    <source>
        <dbReference type="ARBA" id="ARBA00006656"/>
    </source>
</evidence>
<accession>A0A9W9ZN66</accession>
<dbReference type="OrthoDB" id="5987191at2759"/>
<dbReference type="PROSITE" id="PS51362">
    <property type="entry name" value="TGF_BETA_2"/>
    <property type="match status" value="1"/>
</dbReference>
<evidence type="ECO:0000256" key="5">
    <source>
        <dbReference type="ARBA" id="ARBA00022729"/>
    </source>
</evidence>
<name>A0A9W9ZN66_9CNID</name>
<dbReference type="Pfam" id="PF00019">
    <property type="entry name" value="TGF_beta"/>
    <property type="match status" value="1"/>
</dbReference>
<dbReference type="GO" id="GO:0005125">
    <property type="term" value="F:cytokine activity"/>
    <property type="evidence" value="ECO:0007669"/>
    <property type="project" value="TreeGrafter"/>
</dbReference>
<dbReference type="InterPro" id="IPR001111">
    <property type="entry name" value="TGF-b_propeptide"/>
</dbReference>
<evidence type="ECO:0000256" key="7">
    <source>
        <dbReference type="ARBA" id="ARBA00023030"/>
    </source>
</evidence>
<dbReference type="GO" id="GO:0030154">
    <property type="term" value="P:cell differentiation"/>
    <property type="evidence" value="ECO:0007669"/>
    <property type="project" value="UniProtKB-KW"/>
</dbReference>
<evidence type="ECO:0000259" key="11">
    <source>
        <dbReference type="PROSITE" id="PS51362"/>
    </source>
</evidence>
<gene>
    <name evidence="12" type="primary">BMP2_2</name>
    <name evidence="12" type="ORF">OS493_020348</name>
</gene>
<reference evidence="12" key="1">
    <citation type="submission" date="2023-01" db="EMBL/GenBank/DDBJ databases">
        <title>Genome assembly of the deep-sea coral Lophelia pertusa.</title>
        <authorList>
            <person name="Herrera S."/>
            <person name="Cordes E."/>
        </authorList>
    </citation>
    <scope>NUCLEOTIDE SEQUENCE</scope>
    <source>
        <strain evidence="12">USNM1676648</strain>
        <tissue evidence="12">Polyp</tissue>
    </source>
</reference>
<dbReference type="SUPFAM" id="SSF57501">
    <property type="entry name" value="Cystine-knot cytokines"/>
    <property type="match status" value="1"/>
</dbReference>
<evidence type="ECO:0000256" key="6">
    <source>
        <dbReference type="ARBA" id="ARBA00022782"/>
    </source>
</evidence>
<dbReference type="InterPro" id="IPR001839">
    <property type="entry name" value="TGF-b_C"/>
</dbReference>
<evidence type="ECO:0000313" key="13">
    <source>
        <dbReference type="Proteomes" id="UP001163046"/>
    </source>
</evidence>
<comment type="caution">
    <text evidence="12">The sequence shown here is derived from an EMBL/GenBank/DDBJ whole genome shotgun (WGS) entry which is preliminary data.</text>
</comment>
<comment type="subcellular location">
    <subcellularLocation>
        <location evidence="1">Secreted</location>
    </subcellularLocation>
</comment>
<keyword evidence="4" id="KW-0964">Secreted</keyword>
<evidence type="ECO:0000256" key="9">
    <source>
        <dbReference type="ARBA" id="ARBA00023180"/>
    </source>
</evidence>
<protein>
    <submittedName>
        <fullName evidence="12">Bone morphogenetic protein 2</fullName>
    </submittedName>
</protein>
<dbReference type="AlphaFoldDB" id="A0A9W9ZN66"/>
<dbReference type="PRINTS" id="PR00669">
    <property type="entry name" value="INHIBINA"/>
</dbReference>
<dbReference type="GO" id="GO:0051094">
    <property type="term" value="P:positive regulation of developmental process"/>
    <property type="evidence" value="ECO:0007669"/>
    <property type="project" value="UniProtKB-ARBA"/>
</dbReference>
<dbReference type="GO" id="GO:0051240">
    <property type="term" value="P:positive regulation of multicellular organismal process"/>
    <property type="evidence" value="ECO:0007669"/>
    <property type="project" value="UniProtKB-ARBA"/>
</dbReference>
<keyword evidence="13" id="KW-1185">Reference proteome</keyword>
<keyword evidence="5" id="KW-0732">Signal</keyword>
<dbReference type="Pfam" id="PF00688">
    <property type="entry name" value="TGFb_propeptide"/>
    <property type="match status" value="1"/>
</dbReference>
<keyword evidence="6" id="KW-0221">Differentiation</keyword>
<dbReference type="PROSITE" id="PS00250">
    <property type="entry name" value="TGF_BETA_1"/>
    <property type="match status" value="1"/>
</dbReference>
<dbReference type="GO" id="GO:0005615">
    <property type="term" value="C:extracellular space"/>
    <property type="evidence" value="ECO:0007669"/>
    <property type="project" value="TreeGrafter"/>
</dbReference>
<evidence type="ECO:0000256" key="1">
    <source>
        <dbReference type="ARBA" id="ARBA00004613"/>
    </source>
</evidence>
<organism evidence="12 13">
    <name type="scientific">Desmophyllum pertusum</name>
    <dbReference type="NCBI Taxonomy" id="174260"/>
    <lineage>
        <taxon>Eukaryota</taxon>
        <taxon>Metazoa</taxon>
        <taxon>Cnidaria</taxon>
        <taxon>Anthozoa</taxon>
        <taxon>Hexacorallia</taxon>
        <taxon>Scleractinia</taxon>
        <taxon>Caryophylliina</taxon>
        <taxon>Caryophylliidae</taxon>
        <taxon>Desmophyllum</taxon>
    </lineage>
</organism>
<keyword evidence="3" id="KW-0217">Developmental protein</keyword>
<dbReference type="InterPro" id="IPR029034">
    <property type="entry name" value="Cystine-knot_cytokine"/>
</dbReference>
<keyword evidence="9" id="KW-0325">Glycoprotein</keyword>
<keyword evidence="7 10" id="KW-0339">Growth factor</keyword>